<evidence type="ECO:0000256" key="2">
    <source>
        <dbReference type="SAM" id="SignalP"/>
    </source>
</evidence>
<keyword evidence="2" id="KW-0732">Signal</keyword>
<organism evidence="3 4">
    <name type="scientific">Parasphingorhabdus litoris</name>
    <dbReference type="NCBI Taxonomy" id="394733"/>
    <lineage>
        <taxon>Bacteria</taxon>
        <taxon>Pseudomonadati</taxon>
        <taxon>Pseudomonadota</taxon>
        <taxon>Alphaproteobacteria</taxon>
        <taxon>Sphingomonadales</taxon>
        <taxon>Sphingomonadaceae</taxon>
        <taxon>Parasphingorhabdus</taxon>
    </lineage>
</organism>
<name>A0ABN1ANB7_9SPHN</name>
<feature type="signal peptide" evidence="2">
    <location>
        <begin position="1"/>
        <end position="19"/>
    </location>
</feature>
<dbReference type="Proteomes" id="UP001500713">
    <property type="component" value="Unassembled WGS sequence"/>
</dbReference>
<keyword evidence="4" id="KW-1185">Reference proteome</keyword>
<dbReference type="RefSeq" id="WP_229953608.1">
    <property type="nucleotide sequence ID" value="NZ_BAAAEM010000003.1"/>
</dbReference>
<gene>
    <name evidence="3" type="ORF">GCM10009096_23340</name>
</gene>
<keyword evidence="1" id="KW-0812">Transmembrane</keyword>
<evidence type="ECO:0000313" key="4">
    <source>
        <dbReference type="Proteomes" id="UP001500713"/>
    </source>
</evidence>
<dbReference type="InterPro" id="IPR046505">
    <property type="entry name" value="DUF6683"/>
</dbReference>
<feature type="chain" id="PRO_5046418222" evidence="2">
    <location>
        <begin position="20"/>
        <end position="298"/>
    </location>
</feature>
<comment type="caution">
    <text evidence="3">The sequence shown here is derived from an EMBL/GenBank/DDBJ whole genome shotgun (WGS) entry which is preliminary data.</text>
</comment>
<reference evidence="3 4" key="1">
    <citation type="journal article" date="2019" name="Int. J. Syst. Evol. Microbiol.">
        <title>The Global Catalogue of Microorganisms (GCM) 10K type strain sequencing project: providing services to taxonomists for standard genome sequencing and annotation.</title>
        <authorList>
            <consortium name="The Broad Institute Genomics Platform"/>
            <consortium name="The Broad Institute Genome Sequencing Center for Infectious Disease"/>
            <person name="Wu L."/>
            <person name="Ma J."/>
        </authorList>
    </citation>
    <scope>NUCLEOTIDE SEQUENCE [LARGE SCALE GENOMIC DNA]</scope>
    <source>
        <strain evidence="3 4">JCM 14162</strain>
    </source>
</reference>
<evidence type="ECO:0000256" key="1">
    <source>
        <dbReference type="SAM" id="Phobius"/>
    </source>
</evidence>
<dbReference type="EMBL" id="BAAAEM010000003">
    <property type="protein sequence ID" value="GAA0480604.1"/>
    <property type="molecule type" value="Genomic_DNA"/>
</dbReference>
<keyword evidence="1" id="KW-0472">Membrane</keyword>
<feature type="transmembrane region" description="Helical" evidence="1">
    <location>
        <begin position="276"/>
        <end position="297"/>
    </location>
</feature>
<proteinExistence type="predicted"/>
<accession>A0ABN1ANB7</accession>
<evidence type="ECO:0000313" key="3">
    <source>
        <dbReference type="EMBL" id="GAA0480604.1"/>
    </source>
</evidence>
<dbReference type="Pfam" id="PF20388">
    <property type="entry name" value="DUF6683"/>
    <property type="match status" value="1"/>
</dbReference>
<sequence length="298" mass="32050">MKKLAIYGTTFALFTSLSAAHLSAQSFSTPVIQIAPDFAMSNLNRELLDRRNAERRQNQFFAPNVQSNPGVDRSSLRFTSSKARQKQNLQKFVDRSKKVDPEGAAKMQAIFASADVMGLIDRAMGSVGLQTNNVADAYTAWWVSAYQASRGSTTTPSRKTYQAVRQQSENALLAVPSLTGASQAEKQELAEAYLIQAALIDSSVEEAQSNPQFLDAVKEAVKQGAKNSGLDLDVMTLTDEGFRMRETGDATDANPLKPDSQEDALAAASTESESNYGLIALAGGLGLAGAFGIARLLR</sequence>
<protein>
    <submittedName>
        <fullName evidence="3">Uncharacterized protein</fullName>
    </submittedName>
</protein>
<keyword evidence="1" id="KW-1133">Transmembrane helix</keyword>